<feature type="region of interest" description="Disordered" evidence="1">
    <location>
        <begin position="62"/>
        <end position="103"/>
    </location>
</feature>
<feature type="compositionally biased region" description="Basic and acidic residues" evidence="1">
    <location>
        <begin position="65"/>
        <end position="75"/>
    </location>
</feature>
<feature type="compositionally biased region" description="Basic residues" evidence="1">
    <location>
        <begin position="357"/>
        <end position="377"/>
    </location>
</feature>
<evidence type="ECO:0000256" key="1">
    <source>
        <dbReference type="SAM" id="MobiDB-lite"/>
    </source>
</evidence>
<feature type="non-terminal residue" evidence="2">
    <location>
        <position position="426"/>
    </location>
</feature>
<evidence type="ECO:0000313" key="2">
    <source>
        <dbReference type="EMBL" id="CAA9242891.1"/>
    </source>
</evidence>
<gene>
    <name evidence="2" type="ORF">AVDCRST_MAG27-1668</name>
</gene>
<feature type="compositionally biased region" description="Basic and acidic residues" evidence="1">
    <location>
        <begin position="214"/>
        <end position="224"/>
    </location>
</feature>
<proteinExistence type="predicted"/>
<feature type="non-terminal residue" evidence="2">
    <location>
        <position position="1"/>
    </location>
</feature>
<feature type="compositionally biased region" description="Basic and acidic residues" evidence="1">
    <location>
        <begin position="237"/>
        <end position="246"/>
    </location>
</feature>
<feature type="region of interest" description="Disordered" evidence="1">
    <location>
        <begin position="296"/>
        <end position="377"/>
    </location>
</feature>
<feature type="compositionally biased region" description="Basic residues" evidence="1">
    <location>
        <begin position="82"/>
        <end position="91"/>
    </location>
</feature>
<name>A0A6J4I5C8_9PROT</name>
<accession>A0A6J4I5C8</accession>
<feature type="compositionally biased region" description="Basic residues" evidence="1">
    <location>
        <begin position="225"/>
        <end position="236"/>
    </location>
</feature>
<feature type="compositionally biased region" description="Basic and acidic residues" evidence="1">
    <location>
        <begin position="333"/>
        <end position="351"/>
    </location>
</feature>
<sequence>GTHPAARQLHPAAADRRAGRLLPWRRRLRHRALHGLAAHRGVPAARLRHERLFHAGDPLLHLRRRPDDARPDRRPAGGAGGRHGRASARRARAGEHRRRDLVRRGLRLGGRRCQRGRRGDDPADEGAGLCAGLCRQHHRQCRADRPADPAQPQHDPLRHRGRRGDQRGGSLHRRHRPRARDDALAHGRRLARGGEARLPAGDLSGLGDPGAADLQRHPRADADRHHLRRRPQRRLHRDGERLRRGDLCAAGGAAGLSQPELGGLRPRCRRGGADDGHGDAHHRHGLRLRLADGAAAGAGADGGADEGHHRRPADDAADHQHRAAAAWHLHGHGAADHDRHADLPAGREGDRYGPGAVRHRAHRQSRHRHHHATGRAGALRRLRGRQGLDVGCDEDLGALLCGDGRGADAGHLCAGAEPLAAGAVQV</sequence>
<organism evidence="2">
    <name type="scientific">uncultured Craurococcus sp</name>
    <dbReference type="NCBI Taxonomy" id="1135998"/>
    <lineage>
        <taxon>Bacteria</taxon>
        <taxon>Pseudomonadati</taxon>
        <taxon>Pseudomonadota</taxon>
        <taxon>Alphaproteobacteria</taxon>
        <taxon>Acetobacterales</taxon>
        <taxon>Acetobacteraceae</taxon>
        <taxon>Craurococcus</taxon>
        <taxon>environmental samples</taxon>
    </lineage>
</organism>
<reference evidence="2" key="1">
    <citation type="submission" date="2020-02" db="EMBL/GenBank/DDBJ databases">
        <authorList>
            <person name="Meier V. D."/>
        </authorList>
    </citation>
    <scope>NUCLEOTIDE SEQUENCE</scope>
    <source>
        <strain evidence="2">AVDCRST_MAG27</strain>
    </source>
</reference>
<feature type="compositionally biased region" description="Basic and acidic residues" evidence="1">
    <location>
        <begin position="305"/>
        <end position="321"/>
    </location>
</feature>
<feature type="region of interest" description="Disordered" evidence="1">
    <location>
        <begin position="142"/>
        <end position="282"/>
    </location>
</feature>
<dbReference type="AlphaFoldDB" id="A0A6J4I5C8"/>
<dbReference type="EMBL" id="CADCTD010000065">
    <property type="protein sequence ID" value="CAA9242891.1"/>
    <property type="molecule type" value="Genomic_DNA"/>
</dbReference>
<feature type="compositionally biased region" description="Basic and acidic residues" evidence="1">
    <location>
        <begin position="155"/>
        <end position="166"/>
    </location>
</feature>
<protein>
    <submittedName>
        <fullName evidence="2">TRAP-type C4-dicarboxylate transport system, large permease component</fullName>
    </submittedName>
</protein>